<evidence type="ECO:0000313" key="2">
    <source>
        <dbReference type="Proteomes" id="UP000657918"/>
    </source>
</evidence>
<reference evidence="1 2" key="1">
    <citation type="submission" date="2020-10" db="EMBL/GenBank/DDBJ databases">
        <title>Plant Genome Project.</title>
        <authorList>
            <person name="Zhang R.-G."/>
        </authorList>
    </citation>
    <scope>NUCLEOTIDE SEQUENCE [LARGE SCALE GENOMIC DNA]</scope>
    <source>
        <strain evidence="1">FAFU-HL-1</strain>
        <tissue evidence="1">Leaf</tissue>
    </source>
</reference>
<name>A0A835TGM1_9ROSI</name>
<dbReference type="AlphaFoldDB" id="A0A835TGM1"/>
<dbReference type="Proteomes" id="UP000657918">
    <property type="component" value="Unassembled WGS sequence"/>
</dbReference>
<sequence length="62" mass="6949">MKRQSTCSVNKLTLLVMVKVANQLLGIKFSVRCSYRAEEDDLAFSFTFHVISVNGNGVESEH</sequence>
<gene>
    <name evidence="1" type="ORF">SADUNF_Sadunf02G0063800</name>
</gene>
<accession>A0A835TGM1</accession>
<organism evidence="1 2">
    <name type="scientific">Salix dunnii</name>
    <dbReference type="NCBI Taxonomy" id="1413687"/>
    <lineage>
        <taxon>Eukaryota</taxon>
        <taxon>Viridiplantae</taxon>
        <taxon>Streptophyta</taxon>
        <taxon>Embryophyta</taxon>
        <taxon>Tracheophyta</taxon>
        <taxon>Spermatophyta</taxon>
        <taxon>Magnoliopsida</taxon>
        <taxon>eudicotyledons</taxon>
        <taxon>Gunneridae</taxon>
        <taxon>Pentapetalae</taxon>
        <taxon>rosids</taxon>
        <taxon>fabids</taxon>
        <taxon>Malpighiales</taxon>
        <taxon>Salicaceae</taxon>
        <taxon>Saliceae</taxon>
        <taxon>Salix</taxon>
    </lineage>
</organism>
<proteinExistence type="predicted"/>
<protein>
    <submittedName>
        <fullName evidence="1">Uncharacterized protein</fullName>
    </submittedName>
</protein>
<evidence type="ECO:0000313" key="1">
    <source>
        <dbReference type="EMBL" id="KAF9687149.1"/>
    </source>
</evidence>
<keyword evidence="2" id="KW-1185">Reference proteome</keyword>
<comment type="caution">
    <text evidence="1">The sequence shown here is derived from an EMBL/GenBank/DDBJ whole genome shotgun (WGS) entry which is preliminary data.</text>
</comment>
<dbReference type="EMBL" id="JADGMS010000002">
    <property type="protein sequence ID" value="KAF9687149.1"/>
    <property type="molecule type" value="Genomic_DNA"/>
</dbReference>